<protein>
    <submittedName>
        <fullName evidence="1">Uncharacterized protein</fullName>
    </submittedName>
</protein>
<dbReference type="AlphaFoldDB" id="A0A2P2NIC6"/>
<sequence>MSFPCHCPQHNILKIMASDLTLNLKPPEGYWRKGEMVGWGVVPSNFRV</sequence>
<accession>A0A2P2NIC6</accession>
<evidence type="ECO:0000313" key="1">
    <source>
        <dbReference type="EMBL" id="MBX42193.1"/>
    </source>
</evidence>
<proteinExistence type="predicted"/>
<dbReference type="EMBL" id="GGEC01061709">
    <property type="protein sequence ID" value="MBX42193.1"/>
    <property type="molecule type" value="Transcribed_RNA"/>
</dbReference>
<reference evidence="1" key="1">
    <citation type="submission" date="2018-02" db="EMBL/GenBank/DDBJ databases">
        <title>Rhizophora mucronata_Transcriptome.</title>
        <authorList>
            <person name="Meera S.P."/>
            <person name="Sreeshan A."/>
            <person name="Augustine A."/>
        </authorList>
    </citation>
    <scope>NUCLEOTIDE SEQUENCE</scope>
    <source>
        <tissue evidence="1">Leaf</tissue>
    </source>
</reference>
<organism evidence="1">
    <name type="scientific">Rhizophora mucronata</name>
    <name type="common">Asiatic mangrove</name>
    <dbReference type="NCBI Taxonomy" id="61149"/>
    <lineage>
        <taxon>Eukaryota</taxon>
        <taxon>Viridiplantae</taxon>
        <taxon>Streptophyta</taxon>
        <taxon>Embryophyta</taxon>
        <taxon>Tracheophyta</taxon>
        <taxon>Spermatophyta</taxon>
        <taxon>Magnoliopsida</taxon>
        <taxon>eudicotyledons</taxon>
        <taxon>Gunneridae</taxon>
        <taxon>Pentapetalae</taxon>
        <taxon>rosids</taxon>
        <taxon>fabids</taxon>
        <taxon>Malpighiales</taxon>
        <taxon>Rhizophoraceae</taxon>
        <taxon>Rhizophora</taxon>
    </lineage>
</organism>
<name>A0A2P2NIC6_RHIMU</name>